<sequence length="136" mass="15368">MPKPSQANCAANEIAELHLGILNAIETQAREAEHKVNILTQQVNYIVEQIKTLRTRLGKLDLDSDLHIDQEALGPKLDRIYSILADQTLIRSHSNTKFMSKTYSKNRKALVISWMIPLLLLLGIFTVAPDRHNLCP</sequence>
<organism evidence="1 2">
    <name type="scientific">Puccinia striiformis f. sp. tritici</name>
    <dbReference type="NCBI Taxonomy" id="168172"/>
    <lineage>
        <taxon>Eukaryota</taxon>
        <taxon>Fungi</taxon>
        <taxon>Dikarya</taxon>
        <taxon>Basidiomycota</taxon>
        <taxon>Pucciniomycotina</taxon>
        <taxon>Pucciniomycetes</taxon>
        <taxon>Pucciniales</taxon>
        <taxon>Pucciniaceae</taxon>
        <taxon>Puccinia</taxon>
    </lineage>
</organism>
<dbReference type="Proteomes" id="UP001060170">
    <property type="component" value="Chromosome 13"/>
</dbReference>
<proteinExistence type="predicted"/>
<reference evidence="2" key="2">
    <citation type="journal article" date="2018" name="Mol. Plant Microbe Interact.">
        <title>Genome sequence resources for the wheat stripe rust pathogen (Puccinia striiformis f. sp. tritici) and the barley stripe rust pathogen (Puccinia striiformis f. sp. hordei).</title>
        <authorList>
            <person name="Xia C."/>
            <person name="Wang M."/>
            <person name="Yin C."/>
            <person name="Cornejo O.E."/>
            <person name="Hulbert S.H."/>
            <person name="Chen X."/>
        </authorList>
    </citation>
    <scope>NUCLEOTIDE SEQUENCE [LARGE SCALE GENOMIC DNA]</scope>
    <source>
        <strain evidence="2">93-210</strain>
    </source>
</reference>
<evidence type="ECO:0000313" key="2">
    <source>
        <dbReference type="Proteomes" id="UP001060170"/>
    </source>
</evidence>
<name>A0ACC0E074_9BASI</name>
<evidence type="ECO:0000313" key="1">
    <source>
        <dbReference type="EMBL" id="KAI7940797.1"/>
    </source>
</evidence>
<comment type="caution">
    <text evidence="1">The sequence shown here is derived from an EMBL/GenBank/DDBJ whole genome shotgun (WGS) entry which is preliminary data.</text>
</comment>
<protein>
    <submittedName>
        <fullName evidence="1">Uncharacterized protein</fullName>
    </submittedName>
</protein>
<reference evidence="2" key="1">
    <citation type="journal article" date="2018" name="BMC Genomics">
        <title>Genomic insights into host adaptation between the wheat stripe rust pathogen (Puccinia striiformis f. sp. tritici) and the barley stripe rust pathogen (Puccinia striiformis f. sp. hordei).</title>
        <authorList>
            <person name="Xia C."/>
            <person name="Wang M."/>
            <person name="Yin C."/>
            <person name="Cornejo O.E."/>
            <person name="Hulbert S.H."/>
            <person name="Chen X."/>
        </authorList>
    </citation>
    <scope>NUCLEOTIDE SEQUENCE [LARGE SCALE GENOMIC DNA]</scope>
    <source>
        <strain evidence="2">93-210</strain>
    </source>
</reference>
<accession>A0ACC0E074</accession>
<keyword evidence="2" id="KW-1185">Reference proteome</keyword>
<reference evidence="1 2" key="3">
    <citation type="journal article" date="2022" name="Microbiol. Spectr.">
        <title>Folding features and dynamics of 3D genome architecture in plant fungal pathogens.</title>
        <authorList>
            <person name="Xia C."/>
        </authorList>
    </citation>
    <scope>NUCLEOTIDE SEQUENCE [LARGE SCALE GENOMIC DNA]</scope>
    <source>
        <strain evidence="1 2">93-210</strain>
    </source>
</reference>
<dbReference type="EMBL" id="CM045877">
    <property type="protein sequence ID" value="KAI7940797.1"/>
    <property type="molecule type" value="Genomic_DNA"/>
</dbReference>
<gene>
    <name evidence="1" type="ORF">MJO28_013082</name>
</gene>